<feature type="non-terminal residue" evidence="1">
    <location>
        <position position="1"/>
    </location>
</feature>
<dbReference type="InterPro" id="IPR035966">
    <property type="entry name" value="PKF_sf"/>
</dbReference>
<dbReference type="AlphaFoldDB" id="X0RQK5"/>
<dbReference type="Gene3D" id="3.40.50.460">
    <property type="entry name" value="Phosphofructokinase domain"/>
    <property type="match status" value="1"/>
</dbReference>
<accession>X0RQK5</accession>
<sequence>GDIGLFLKDRIQNYFKTIEMDVTLKYIDPSYTIRSMPANPHDSGFCLLLGHNAVHAGMCGKTNMVVGHWNNEFTHVPIPIAVSKRKQIDPYSRLWSNVLSCTGQPKEMV</sequence>
<dbReference type="EMBL" id="BARS01006605">
    <property type="protein sequence ID" value="GAF71048.1"/>
    <property type="molecule type" value="Genomic_DNA"/>
</dbReference>
<reference evidence="1" key="1">
    <citation type="journal article" date="2014" name="Front. Microbiol.">
        <title>High frequency of phylogenetically diverse reductive dehalogenase-homologous genes in deep subseafloor sedimentary metagenomes.</title>
        <authorList>
            <person name="Kawai M."/>
            <person name="Futagami T."/>
            <person name="Toyoda A."/>
            <person name="Takaki Y."/>
            <person name="Nishi S."/>
            <person name="Hori S."/>
            <person name="Arai W."/>
            <person name="Tsubouchi T."/>
            <person name="Morono Y."/>
            <person name="Uchiyama I."/>
            <person name="Ito T."/>
            <person name="Fujiyama A."/>
            <person name="Inagaki F."/>
            <person name="Takami H."/>
        </authorList>
    </citation>
    <scope>NUCLEOTIDE SEQUENCE</scope>
    <source>
        <strain evidence="1">Expedition CK06-06</strain>
    </source>
</reference>
<dbReference type="SUPFAM" id="SSF53784">
    <property type="entry name" value="Phosphofructokinase"/>
    <property type="match status" value="1"/>
</dbReference>
<dbReference type="PANTHER" id="PTHR45770">
    <property type="entry name" value="ATP-DEPENDENT 6-PHOSPHOFRUCTOKINASE 1"/>
    <property type="match status" value="1"/>
</dbReference>
<name>X0RQK5_9ZZZZ</name>
<proteinExistence type="predicted"/>
<protein>
    <recommendedName>
        <fullName evidence="2">Phosphofructokinase domain-containing protein</fullName>
    </recommendedName>
</protein>
<gene>
    <name evidence="1" type="ORF">S01H1_12847</name>
</gene>
<evidence type="ECO:0000313" key="1">
    <source>
        <dbReference type="EMBL" id="GAF71048.1"/>
    </source>
</evidence>
<organism evidence="1">
    <name type="scientific">marine sediment metagenome</name>
    <dbReference type="NCBI Taxonomy" id="412755"/>
    <lineage>
        <taxon>unclassified sequences</taxon>
        <taxon>metagenomes</taxon>
        <taxon>ecological metagenomes</taxon>
    </lineage>
</organism>
<dbReference type="InterPro" id="IPR050929">
    <property type="entry name" value="PFKA"/>
</dbReference>
<dbReference type="GO" id="GO:0003872">
    <property type="term" value="F:6-phosphofructokinase activity"/>
    <property type="evidence" value="ECO:0007669"/>
    <property type="project" value="InterPro"/>
</dbReference>
<evidence type="ECO:0008006" key="2">
    <source>
        <dbReference type="Google" id="ProtNLM"/>
    </source>
</evidence>
<comment type="caution">
    <text evidence="1">The sequence shown here is derived from an EMBL/GenBank/DDBJ whole genome shotgun (WGS) entry which is preliminary data.</text>
</comment>